<evidence type="ECO:0000256" key="3">
    <source>
        <dbReference type="ARBA" id="ARBA00022694"/>
    </source>
</evidence>
<evidence type="ECO:0000313" key="11">
    <source>
        <dbReference type="EMBL" id="KKH15180.1"/>
    </source>
</evidence>
<evidence type="ECO:0000256" key="8">
    <source>
        <dbReference type="ARBA" id="ARBA00022833"/>
    </source>
</evidence>
<evidence type="ECO:0000313" key="19">
    <source>
        <dbReference type="Proteomes" id="UP000034227"/>
    </source>
</evidence>
<keyword evidence="5 9" id="KW-0479">Metal-binding</keyword>
<dbReference type="EMBL" id="JJQB01000023">
    <property type="protein sequence ID" value="KKH22848.1"/>
    <property type="molecule type" value="Genomic_DNA"/>
</dbReference>
<evidence type="ECO:0000256" key="1">
    <source>
        <dbReference type="ARBA" id="ARBA00000402"/>
    </source>
</evidence>
<dbReference type="EMBL" id="JJQC01000096">
    <property type="protein sequence ID" value="KKH20515.1"/>
    <property type="molecule type" value="Genomic_DNA"/>
</dbReference>
<evidence type="ECO:0000256" key="5">
    <source>
        <dbReference type="ARBA" id="ARBA00022723"/>
    </source>
</evidence>
<evidence type="ECO:0000256" key="7">
    <source>
        <dbReference type="ARBA" id="ARBA00022801"/>
    </source>
</evidence>
<evidence type="ECO:0000256" key="6">
    <source>
        <dbReference type="ARBA" id="ARBA00022759"/>
    </source>
</evidence>
<feature type="binding site" evidence="9">
    <location>
        <position position="208"/>
    </location>
    <ligand>
        <name>Zn(2+)</name>
        <dbReference type="ChEBI" id="CHEBI:29105"/>
        <label>1</label>
        <note>catalytic</note>
    </ligand>
</feature>
<dbReference type="Proteomes" id="UP000033987">
    <property type="component" value="Unassembled WGS sequence"/>
</dbReference>
<feature type="active site" description="Proton acceptor" evidence="9">
    <location>
        <position position="65"/>
    </location>
</feature>
<feature type="binding site" evidence="9">
    <location>
        <position position="66"/>
    </location>
    <ligand>
        <name>Zn(2+)</name>
        <dbReference type="ChEBI" id="CHEBI:29105"/>
        <label>2</label>
        <note>catalytic</note>
    </ligand>
</feature>
<dbReference type="Pfam" id="PF23023">
    <property type="entry name" value="Anti-Pycsar_Apyc1"/>
    <property type="match status" value="1"/>
</dbReference>
<organism evidence="15 16">
    <name type="scientific">Methanosarcina mazei</name>
    <name type="common">Methanosarcina frisia</name>
    <dbReference type="NCBI Taxonomy" id="2209"/>
    <lineage>
        <taxon>Archaea</taxon>
        <taxon>Methanobacteriati</taxon>
        <taxon>Methanobacteriota</taxon>
        <taxon>Stenosarchaea group</taxon>
        <taxon>Methanomicrobia</taxon>
        <taxon>Methanosarcinales</taxon>
        <taxon>Methanosarcinaceae</taxon>
        <taxon>Methanosarcina</taxon>
    </lineage>
</organism>
<proteinExistence type="inferred from homology"/>
<feature type="binding site" evidence="9">
    <location>
        <position position="266"/>
    </location>
    <ligand>
        <name>Zn(2+)</name>
        <dbReference type="ChEBI" id="CHEBI:29105"/>
        <label>2</label>
        <note>catalytic</note>
    </ligand>
</feature>
<comment type="catalytic activity">
    <reaction evidence="1 9">
        <text>Endonucleolytic cleavage of RNA, removing extra 3' nucleotides from tRNA precursor, generating 3' termini of tRNAs. A 3'-hydroxy group is left at the tRNA terminus and a 5'-phosphoryl group is left at the trailer molecule.</text>
        <dbReference type="EC" id="3.1.26.11"/>
    </reaction>
</comment>
<evidence type="ECO:0000313" key="17">
    <source>
        <dbReference type="Proteomes" id="UP000033987"/>
    </source>
</evidence>
<dbReference type="HAMAP" id="MF_01818">
    <property type="entry name" value="RNase_Z_BN"/>
    <property type="match status" value="1"/>
</dbReference>
<dbReference type="Proteomes" id="UP000033933">
    <property type="component" value="Unassembled WGS sequence"/>
</dbReference>
<dbReference type="PATRIC" id="fig|2209.48.peg.2813"/>
<protein>
    <recommendedName>
        <fullName evidence="9">Ribonuclease Z</fullName>
        <shortName evidence="9">RNase Z</shortName>
        <ecNumber evidence="9">3.1.26.11</ecNumber>
    </recommendedName>
    <alternativeName>
        <fullName evidence="9">tRNA 3 endonuclease</fullName>
    </alternativeName>
    <alternativeName>
        <fullName evidence="9">tRNase Z</fullName>
    </alternativeName>
</protein>
<sequence>MLRITFLGTGGSLPTRNRNPSAVIVNLKGELLLFDCGEGTQQQMMRAKTGMMSLSSIFVSHFHADHFLGIPGLIQTMSFLGRKEPLTIYGPEGTREFTEFFKVLGYCNLKYEIRGVELSPGDVVEGKDYIVRALKTEHSVPSLGYALIENPRPGRFNRERAVELGVPPGPLFAKLQKGSPVEVNGKTVMPEEVVGAPRPGRTIIYSGDTRPCEAVLEASRDADILIHDGSFADEMADWAEESMHSTAGEVAALAKESGVRQLVLTHISSRYTDDVEPILKDSKKVFENVIVAEDLMELEVPYRPDGTSEH</sequence>
<evidence type="ECO:0000313" key="20">
    <source>
        <dbReference type="Proteomes" id="UP000034733"/>
    </source>
</evidence>
<dbReference type="GO" id="GO:0008270">
    <property type="term" value="F:zinc ion binding"/>
    <property type="evidence" value="ECO:0007669"/>
    <property type="project" value="UniProtKB-UniRule"/>
</dbReference>
<dbReference type="CDD" id="cd07717">
    <property type="entry name" value="RNaseZ_ZiPD-like_MBL-fold"/>
    <property type="match status" value="1"/>
</dbReference>
<name>A0A0F8Q489_METMZ</name>
<dbReference type="InterPro" id="IPR036866">
    <property type="entry name" value="RibonucZ/Hydroxyglut_hydro"/>
</dbReference>
<dbReference type="Proteomes" id="UP000034733">
    <property type="component" value="Unassembled WGS sequence"/>
</dbReference>
<keyword evidence="7 9" id="KW-0378">Hydrolase</keyword>
<feature type="domain" description="Metallo-beta-lactamase" evidence="10">
    <location>
        <begin position="18"/>
        <end position="266"/>
    </location>
</feature>
<keyword evidence="3 9" id="KW-0819">tRNA processing</keyword>
<accession>A0A0F8Q489</accession>
<feature type="binding site" evidence="9">
    <location>
        <position position="63"/>
    </location>
    <ligand>
        <name>Zn(2+)</name>
        <dbReference type="ChEBI" id="CHEBI:29105"/>
        <label>1</label>
        <note>catalytic</note>
    </ligand>
</feature>
<keyword evidence="6 9" id="KW-0255">Endonuclease</keyword>
<evidence type="ECO:0000259" key="10">
    <source>
        <dbReference type="SMART" id="SM00849"/>
    </source>
</evidence>
<reference evidence="16 17" key="1">
    <citation type="journal article" date="2015" name="ISME J.">
        <title>Genomic and phenotypic differentiation among Methanosarcina mazei populations from Columbia River sediment.</title>
        <authorList>
            <person name="Youngblut N.D."/>
            <person name="Wirth J.S."/>
            <person name="Henriksen J.R."/>
            <person name="Smith M."/>
            <person name="Simon H."/>
            <person name="Metcalf W.W."/>
            <person name="Whitaker R.J."/>
        </authorList>
    </citation>
    <scope>NUCLEOTIDE SEQUENCE [LARGE SCALE GENOMIC DNA]</scope>
    <source>
        <strain evidence="11 18">1.F.A.1A.3</strain>
        <strain evidence="13 20">1.F.A.1B.3</strain>
        <strain evidence="12 17">1.F.A.1B.4</strain>
        <strain evidence="14 19">1.F.A.2.8</strain>
        <strain evidence="15 16">1.H.M.0.1</strain>
    </source>
</reference>
<dbReference type="AlphaFoldDB" id="A0A0F8Q489"/>
<comment type="caution">
    <text evidence="15">The sequence shown here is derived from an EMBL/GenBank/DDBJ whole genome shotgun (WGS) entry which is preliminary data.</text>
</comment>
<dbReference type="EMBL" id="JJQA01000089">
    <property type="protein sequence ID" value="KKH15180.1"/>
    <property type="molecule type" value="Genomic_DNA"/>
</dbReference>
<comment type="function">
    <text evidence="9">Zinc phosphodiesterase, which displays some tRNA 3'-processing endonuclease activity. Probably involved in tRNA maturation, by removing a 3'-trailer from precursor tRNA.</text>
</comment>
<evidence type="ECO:0000313" key="12">
    <source>
        <dbReference type="EMBL" id="KKH20515.1"/>
    </source>
</evidence>
<dbReference type="EMBL" id="JJQD01000179">
    <property type="protein sequence ID" value="KKH24420.1"/>
    <property type="molecule type" value="Genomic_DNA"/>
</dbReference>
<dbReference type="SMART" id="SM00849">
    <property type="entry name" value="Lactamase_B"/>
    <property type="match status" value="1"/>
</dbReference>
<keyword evidence="8 9" id="KW-0862">Zinc</keyword>
<evidence type="ECO:0000313" key="18">
    <source>
        <dbReference type="Proteomes" id="UP000034064"/>
    </source>
</evidence>
<feature type="binding site" evidence="9">
    <location>
        <position position="208"/>
    </location>
    <ligand>
        <name>Zn(2+)</name>
        <dbReference type="ChEBI" id="CHEBI:29105"/>
        <label>2</label>
        <note>catalytic</note>
    </ligand>
</feature>
<dbReference type="Proteomes" id="UP000034227">
    <property type="component" value="Unassembled WGS sequence"/>
</dbReference>
<dbReference type="PANTHER" id="PTHR46018">
    <property type="entry name" value="ZINC PHOSPHODIESTERASE ELAC PROTEIN 1"/>
    <property type="match status" value="1"/>
</dbReference>
<dbReference type="FunFam" id="3.60.15.10:FF:000002">
    <property type="entry name" value="Ribonuclease Z"/>
    <property type="match status" value="1"/>
</dbReference>
<dbReference type="RefSeq" id="WP_048040384.1">
    <property type="nucleotide sequence ID" value="NZ_JJQA01000089.1"/>
</dbReference>
<comment type="similarity">
    <text evidence="9">Belongs to the RNase Z family.</text>
</comment>
<feature type="binding site" evidence="9">
    <location>
        <position position="61"/>
    </location>
    <ligand>
        <name>Zn(2+)</name>
        <dbReference type="ChEBI" id="CHEBI:29105"/>
        <label>1</label>
        <note>catalytic</note>
    </ligand>
</feature>
<comment type="cofactor">
    <cofactor evidence="9">
        <name>Zn(2+)</name>
        <dbReference type="ChEBI" id="CHEBI:29105"/>
    </cofactor>
    <text evidence="9">Binds 2 Zn(2+) ions.</text>
</comment>
<evidence type="ECO:0000313" key="16">
    <source>
        <dbReference type="Proteomes" id="UP000033933"/>
    </source>
</evidence>
<gene>
    <name evidence="9" type="primary">rnz</name>
    <name evidence="11" type="ORF">DU44_13090</name>
    <name evidence="13" type="ORF">DU48_01525</name>
    <name evidence="14" type="ORF">DU58_09430</name>
    <name evidence="12" type="ORF">DU65_04045</name>
    <name evidence="15" type="ORF">DU87_11025</name>
</gene>
<dbReference type="EMBL" id="JJQQ01000022">
    <property type="protein sequence ID" value="KKH69668.1"/>
    <property type="molecule type" value="Genomic_DNA"/>
</dbReference>
<dbReference type="GO" id="GO:0042781">
    <property type="term" value="F:3'-tRNA processing endoribonuclease activity"/>
    <property type="evidence" value="ECO:0007669"/>
    <property type="project" value="UniProtKB-UniRule"/>
</dbReference>
<dbReference type="EC" id="3.1.26.11" evidence="9"/>
<dbReference type="NCBIfam" id="TIGR02651">
    <property type="entry name" value="RNase_Z"/>
    <property type="match status" value="1"/>
</dbReference>
<dbReference type="PANTHER" id="PTHR46018:SF2">
    <property type="entry name" value="ZINC PHOSPHODIESTERASE ELAC PROTEIN 1"/>
    <property type="match status" value="1"/>
</dbReference>
<dbReference type="Proteomes" id="UP000034064">
    <property type="component" value="Unassembled WGS sequence"/>
</dbReference>
<evidence type="ECO:0000256" key="2">
    <source>
        <dbReference type="ARBA" id="ARBA00011738"/>
    </source>
</evidence>
<dbReference type="Pfam" id="PF12706">
    <property type="entry name" value="Lactamase_B_2"/>
    <property type="match status" value="1"/>
</dbReference>
<keyword evidence="4 9" id="KW-0540">Nuclease</keyword>
<comment type="subunit">
    <text evidence="2 9">Homodimer.</text>
</comment>
<feature type="binding site" evidence="9">
    <location>
        <position position="65"/>
    </location>
    <ligand>
        <name>Zn(2+)</name>
        <dbReference type="ChEBI" id="CHEBI:29105"/>
        <label>2</label>
        <note>catalytic</note>
    </ligand>
</feature>
<dbReference type="SUPFAM" id="SSF56281">
    <property type="entry name" value="Metallo-hydrolase/oxidoreductase"/>
    <property type="match status" value="1"/>
</dbReference>
<dbReference type="NCBIfam" id="NF000801">
    <property type="entry name" value="PRK00055.1-3"/>
    <property type="match status" value="1"/>
</dbReference>
<evidence type="ECO:0000256" key="9">
    <source>
        <dbReference type="HAMAP-Rule" id="MF_01818"/>
    </source>
</evidence>
<dbReference type="InterPro" id="IPR013471">
    <property type="entry name" value="RNase_Z/BN"/>
</dbReference>
<feature type="binding site" evidence="9">
    <location>
        <position position="138"/>
    </location>
    <ligand>
        <name>Zn(2+)</name>
        <dbReference type="ChEBI" id="CHEBI:29105"/>
        <label>1</label>
        <note>catalytic</note>
    </ligand>
</feature>
<evidence type="ECO:0000313" key="15">
    <source>
        <dbReference type="EMBL" id="KKH69668.1"/>
    </source>
</evidence>
<dbReference type="Gene3D" id="3.60.15.10">
    <property type="entry name" value="Ribonuclease Z/Hydroxyacylglutathione hydrolase-like"/>
    <property type="match status" value="1"/>
</dbReference>
<evidence type="ECO:0000256" key="4">
    <source>
        <dbReference type="ARBA" id="ARBA00022722"/>
    </source>
</evidence>
<evidence type="ECO:0000313" key="13">
    <source>
        <dbReference type="EMBL" id="KKH22848.1"/>
    </source>
</evidence>
<dbReference type="GO" id="GO:0042802">
    <property type="term" value="F:identical protein binding"/>
    <property type="evidence" value="ECO:0007669"/>
    <property type="project" value="UniProtKB-ARBA"/>
</dbReference>
<evidence type="ECO:0000313" key="14">
    <source>
        <dbReference type="EMBL" id="KKH24420.1"/>
    </source>
</evidence>
<dbReference type="InterPro" id="IPR001279">
    <property type="entry name" value="Metallo-B-lactamas"/>
</dbReference>